<organism evidence="3 4">
    <name type="scientific">Sulfitobacter geojensis</name>
    <dbReference type="NCBI Taxonomy" id="1342299"/>
    <lineage>
        <taxon>Bacteria</taxon>
        <taxon>Pseudomonadati</taxon>
        <taxon>Pseudomonadota</taxon>
        <taxon>Alphaproteobacteria</taxon>
        <taxon>Rhodobacterales</taxon>
        <taxon>Roseobacteraceae</taxon>
        <taxon>Sulfitobacter</taxon>
    </lineage>
</organism>
<evidence type="ECO:0000259" key="2">
    <source>
        <dbReference type="Pfam" id="PF12728"/>
    </source>
</evidence>
<feature type="domain" description="Helix-turn-helix" evidence="2">
    <location>
        <begin position="3"/>
        <end position="47"/>
    </location>
</feature>
<protein>
    <submittedName>
        <fullName evidence="3">Helix-turn-helix domain-containing protein</fullName>
    </submittedName>
</protein>
<gene>
    <name evidence="3" type="ORF">JQV55_20680</name>
</gene>
<feature type="region of interest" description="Disordered" evidence="1">
    <location>
        <begin position="107"/>
        <end position="135"/>
    </location>
</feature>
<evidence type="ECO:0000313" key="4">
    <source>
        <dbReference type="Proteomes" id="UP000732193"/>
    </source>
</evidence>
<evidence type="ECO:0000313" key="3">
    <source>
        <dbReference type="EMBL" id="MBM1715997.1"/>
    </source>
</evidence>
<proteinExistence type="predicted"/>
<evidence type="ECO:0000256" key="1">
    <source>
        <dbReference type="SAM" id="MobiDB-lite"/>
    </source>
</evidence>
<reference evidence="3 4" key="1">
    <citation type="submission" date="2021-01" db="EMBL/GenBank/DDBJ databases">
        <title>Diatom-associated Roseobacters Show Island Model of Population Structure.</title>
        <authorList>
            <person name="Qu L."/>
            <person name="Feng X."/>
            <person name="Chen Y."/>
            <person name="Li L."/>
            <person name="Wang X."/>
            <person name="Hu Z."/>
            <person name="Wang H."/>
            <person name="Luo H."/>
        </authorList>
    </citation>
    <scope>NUCLEOTIDE SEQUENCE [LARGE SCALE GENOMIC DNA]</scope>
    <source>
        <strain evidence="3 4">TR60-84</strain>
    </source>
</reference>
<dbReference type="RefSeq" id="WP_203238082.1">
    <property type="nucleotide sequence ID" value="NZ_JAFBRH010000017.1"/>
</dbReference>
<dbReference type="AlphaFoldDB" id="A0AAE2W3D2"/>
<accession>A0AAE2W3D2</accession>
<dbReference type="EMBL" id="JAFBRM010000017">
    <property type="protein sequence ID" value="MBM1715997.1"/>
    <property type="molecule type" value="Genomic_DNA"/>
</dbReference>
<feature type="compositionally biased region" description="Basic and acidic residues" evidence="1">
    <location>
        <begin position="114"/>
        <end position="124"/>
    </location>
</feature>
<sequence>MAYTLGEAAKATGKSKATISKAIKNGKISASKGENGAYKIDPSELFRVYEPNGKTEQDETPQTPGVNTDSSVDFKLLEAKLEAVEQRLQDKEEQLLDMRDQRDRWQQQATALLQDHRPQDDQGHQKSFLGIFKRR</sequence>
<keyword evidence="4" id="KW-1185">Reference proteome</keyword>
<dbReference type="Pfam" id="PF12728">
    <property type="entry name" value="HTH_17"/>
    <property type="match status" value="1"/>
</dbReference>
<name>A0AAE2W3D2_9RHOB</name>
<dbReference type="InterPro" id="IPR041657">
    <property type="entry name" value="HTH_17"/>
</dbReference>
<dbReference type="Proteomes" id="UP000732193">
    <property type="component" value="Unassembled WGS sequence"/>
</dbReference>
<comment type="caution">
    <text evidence="3">The sequence shown here is derived from an EMBL/GenBank/DDBJ whole genome shotgun (WGS) entry which is preliminary data.</text>
</comment>